<dbReference type="InterPro" id="IPR032557">
    <property type="entry name" value="DUF4935"/>
</dbReference>
<accession>A0ABS6CQQ0</accession>
<dbReference type="Pfam" id="PF16289">
    <property type="entry name" value="PIN_12"/>
    <property type="match status" value="1"/>
</dbReference>
<reference evidence="3 4" key="1">
    <citation type="submission" date="2021-06" db="EMBL/GenBank/DDBJ databases">
        <authorList>
            <person name="Pan X."/>
        </authorList>
    </citation>
    <scope>NUCLEOTIDE SEQUENCE [LARGE SCALE GENOMIC DNA]</scope>
    <source>
        <strain evidence="3 4">4503</strain>
    </source>
</reference>
<organism evidence="3 4">
    <name type="scientific">Streptomyces niphimycinicus</name>
    <dbReference type="NCBI Taxonomy" id="2842201"/>
    <lineage>
        <taxon>Bacteria</taxon>
        <taxon>Bacillati</taxon>
        <taxon>Actinomycetota</taxon>
        <taxon>Actinomycetes</taxon>
        <taxon>Kitasatosporales</taxon>
        <taxon>Streptomycetaceae</taxon>
        <taxon>Streptomyces</taxon>
    </lineage>
</organism>
<name>A0ABS6CQQ0_9ACTN</name>
<feature type="compositionally biased region" description="Acidic residues" evidence="1">
    <location>
        <begin position="496"/>
        <end position="526"/>
    </location>
</feature>
<evidence type="ECO:0000313" key="3">
    <source>
        <dbReference type="EMBL" id="MBU3869025.1"/>
    </source>
</evidence>
<dbReference type="EMBL" id="JAHLEM010000522">
    <property type="protein sequence ID" value="MBU3869025.1"/>
    <property type="molecule type" value="Genomic_DNA"/>
</dbReference>
<evidence type="ECO:0000313" key="4">
    <source>
        <dbReference type="Proteomes" id="UP000720508"/>
    </source>
</evidence>
<comment type="caution">
    <text evidence="3">The sequence shown here is derived from an EMBL/GenBank/DDBJ whole genome shotgun (WGS) entry which is preliminary data.</text>
</comment>
<feature type="region of interest" description="Disordered" evidence="1">
    <location>
        <begin position="487"/>
        <end position="532"/>
    </location>
</feature>
<evidence type="ECO:0000259" key="2">
    <source>
        <dbReference type="Pfam" id="PF16289"/>
    </source>
</evidence>
<protein>
    <submittedName>
        <fullName evidence="3">DUF4935 domain-containing protein</fullName>
    </submittedName>
</protein>
<gene>
    <name evidence="3" type="ORF">KN815_34735</name>
</gene>
<feature type="domain" description="DUF4935" evidence="2">
    <location>
        <begin position="2"/>
        <end position="162"/>
    </location>
</feature>
<sequence>MIIFDTNAVNLLPPEGPRADIIRKLRQSRHHRVAVPWMVLEEMAAHQAHHYPVRHQAVLNTLEKLRDILPWEPEISLEPLDLERFLDHWRKVYGEIFEVIETSDGAIRRAYQREAMALPPTKRGKDHSEGGRDAAIWFSVLEFLEQNPDQHVHLVTNNSTDFTDGTGYPYPMNEDIRGMEHRLTLLQDFDQVVSQFTKEVSGTDAEAAAGELLRSLPVRKRVSQTAVEVLSSPTGFAGLGTAGVGVEWREWLASPEVDLLSVTDVTGHEIEGDVWYTAKASWLLYGLALNGEDASARYIACVWHMKVLFSTTEGDETPTLLTTEEPSPPDTDDEPCMRILQGLKKRVTGVAADVKQNFLAAQSSAERVVTEHLPPSMRELGLATNRLVQKLTADRAALQALIDTPATRLARQLTDDRAALEALFDTSAQRIARQLAENQAGFQALFDGPAARLARQVVENQAALQALFGTPAQKVARQFADSVPKLDIATTASQPTDDDDAPYDDAEQLEPQGDVEDAPEDEPDADGSDHGE</sequence>
<dbReference type="Proteomes" id="UP000720508">
    <property type="component" value="Unassembled WGS sequence"/>
</dbReference>
<proteinExistence type="predicted"/>
<dbReference type="RefSeq" id="WP_216345827.1">
    <property type="nucleotide sequence ID" value="NZ_JAHLEM010000522.1"/>
</dbReference>
<keyword evidence="4" id="KW-1185">Reference proteome</keyword>
<evidence type="ECO:0000256" key="1">
    <source>
        <dbReference type="SAM" id="MobiDB-lite"/>
    </source>
</evidence>